<evidence type="ECO:0000256" key="1">
    <source>
        <dbReference type="SAM" id="Phobius"/>
    </source>
</evidence>
<sequence>MTKPHRPPSGRTNLSSCIVATIFLLFLVIIILIVFFTVFKPKDPKISVNAVQLPSFSISNNTVNFTFSQYVSVKNPNRASFSHYDSTLQLLYSGSQVGFMFIPASKIDAGRTQYMAATFSVQSFPLSSSPDAAVNVSPTFSEGGFSGGPGVNSGFRVGPTMEIESRIQMVGRVRVVSGNHTGCICLTLTLNCCVEVVLDPTYRRRRQALLLQSDIVVFLLGLTKSLPVLTKRLLDGGLQLLTLAEKDKL</sequence>
<evidence type="ECO:0000313" key="2">
    <source>
        <dbReference type="EMBL" id="KAF2297959.1"/>
    </source>
</evidence>
<keyword evidence="4" id="KW-1185">Reference proteome</keyword>
<dbReference type="PANTHER" id="PTHR31852">
    <property type="entry name" value="LATE EMBRYOGENESIS ABUNDANT (LEA) HYDROXYPROLINE-RICH GLYCOPROTEIN FAMILY"/>
    <property type="match status" value="1"/>
</dbReference>
<feature type="transmembrane region" description="Helical" evidence="1">
    <location>
        <begin position="12"/>
        <end position="39"/>
    </location>
</feature>
<dbReference type="Proteomes" id="UP000467840">
    <property type="component" value="Chromosome 1"/>
</dbReference>
<protein>
    <submittedName>
        <fullName evidence="2">Uncharacterized protein</fullName>
    </submittedName>
</protein>
<keyword evidence="1" id="KW-0812">Transmembrane</keyword>
<organism evidence="2 4">
    <name type="scientific">Hevea brasiliensis</name>
    <name type="common">Para rubber tree</name>
    <name type="synonym">Siphonia brasiliensis</name>
    <dbReference type="NCBI Taxonomy" id="3981"/>
    <lineage>
        <taxon>Eukaryota</taxon>
        <taxon>Viridiplantae</taxon>
        <taxon>Streptophyta</taxon>
        <taxon>Embryophyta</taxon>
        <taxon>Tracheophyta</taxon>
        <taxon>Spermatophyta</taxon>
        <taxon>Magnoliopsida</taxon>
        <taxon>eudicotyledons</taxon>
        <taxon>Gunneridae</taxon>
        <taxon>Pentapetalae</taxon>
        <taxon>rosids</taxon>
        <taxon>fabids</taxon>
        <taxon>Malpighiales</taxon>
        <taxon>Euphorbiaceae</taxon>
        <taxon>Crotonoideae</taxon>
        <taxon>Micrandreae</taxon>
        <taxon>Hevea</taxon>
    </lineage>
</organism>
<dbReference type="EMBL" id="JAAGAX010000011">
    <property type="protein sequence ID" value="KAF2297959.1"/>
    <property type="molecule type" value="Genomic_DNA"/>
</dbReference>
<evidence type="ECO:0000313" key="4">
    <source>
        <dbReference type="Proteomes" id="UP000467840"/>
    </source>
</evidence>
<reference evidence="2 4" key="1">
    <citation type="journal article" date="2020" name="Mol. Plant">
        <title>The Chromosome-Based Rubber Tree Genome Provides New Insights into Spurge Genome Evolution and Rubber Biosynthesis.</title>
        <authorList>
            <person name="Liu J."/>
            <person name="Shi C."/>
            <person name="Shi C.C."/>
            <person name="Li W."/>
            <person name="Zhang Q.J."/>
            <person name="Zhang Y."/>
            <person name="Li K."/>
            <person name="Lu H.F."/>
            <person name="Shi C."/>
            <person name="Zhu S.T."/>
            <person name="Xiao Z.Y."/>
            <person name="Nan H."/>
            <person name="Yue Y."/>
            <person name="Zhu X.G."/>
            <person name="Wu Y."/>
            <person name="Hong X.N."/>
            <person name="Fan G.Y."/>
            <person name="Tong Y."/>
            <person name="Zhang D."/>
            <person name="Mao C.L."/>
            <person name="Liu Y.L."/>
            <person name="Hao S.J."/>
            <person name="Liu W.Q."/>
            <person name="Lv M.Q."/>
            <person name="Zhang H.B."/>
            <person name="Liu Y."/>
            <person name="Hu-Tang G.R."/>
            <person name="Wang J.P."/>
            <person name="Wang J.H."/>
            <person name="Sun Y.H."/>
            <person name="Ni S.B."/>
            <person name="Chen W.B."/>
            <person name="Zhang X.C."/>
            <person name="Jiao Y.N."/>
            <person name="Eichler E.E."/>
            <person name="Li G.H."/>
            <person name="Liu X."/>
            <person name="Gao L.Z."/>
        </authorList>
    </citation>
    <scope>NUCLEOTIDE SEQUENCE [LARGE SCALE GENOMIC DNA]</scope>
    <source>
        <strain evidence="4">cv. GT1</strain>
        <tissue evidence="2">Leaf</tissue>
    </source>
</reference>
<dbReference type="AlphaFoldDB" id="A0A6A6LE84"/>
<comment type="caution">
    <text evidence="2">The sequence shown here is derived from an EMBL/GenBank/DDBJ whole genome shotgun (WGS) entry which is preliminary data.</text>
</comment>
<keyword evidence="1" id="KW-1133">Transmembrane helix</keyword>
<evidence type="ECO:0000313" key="3">
    <source>
        <dbReference type="EMBL" id="KAF2297974.1"/>
    </source>
</evidence>
<dbReference type="SUPFAM" id="SSF117070">
    <property type="entry name" value="LEA14-like"/>
    <property type="match status" value="1"/>
</dbReference>
<accession>A0A6A6LE84</accession>
<proteinExistence type="predicted"/>
<name>A0A6A6LE84_HEVBR</name>
<keyword evidence="1" id="KW-0472">Membrane</keyword>
<dbReference type="EMBL" id="JAAGAX010000011">
    <property type="protein sequence ID" value="KAF2297974.1"/>
    <property type="molecule type" value="Genomic_DNA"/>
</dbReference>
<dbReference type="InterPro" id="IPR055301">
    <property type="entry name" value="Lea14-like_2"/>
</dbReference>
<gene>
    <name evidence="2" type="ORF">GH714_006768</name>
    <name evidence="3" type="ORF">GH714_006806</name>
</gene>